<reference evidence="1 2" key="1">
    <citation type="journal article" date="2015" name="PLoS Negl. Trop. Dis.">
        <title>Distribution of Plasmids in Distinct Leptospira Pathogenic Species.</title>
        <authorList>
            <person name="Wang Y."/>
            <person name="Zhuang X."/>
            <person name="Zhong Y."/>
            <person name="Zhang C."/>
            <person name="Zhang Y."/>
            <person name="Zeng L."/>
            <person name="Zhu Y."/>
            <person name="He P."/>
            <person name="Dong K."/>
            <person name="Pal U."/>
            <person name="Guo X."/>
            <person name="Qin J."/>
        </authorList>
    </citation>
    <scope>NUCLEOTIDE SEQUENCE [LARGE SCALE GENOMIC DNA]</scope>
    <source>
        <strain evidence="1 2">56604</strain>
    </source>
</reference>
<evidence type="ECO:0000313" key="2">
    <source>
        <dbReference type="Proteomes" id="UP000058857"/>
    </source>
</evidence>
<accession>A0A0S2IML0</accession>
<dbReference type="PATRIC" id="fig|280505.15.peg.555"/>
<dbReference type="AlphaFoldDB" id="A0A0S2IML0"/>
<protein>
    <submittedName>
        <fullName evidence="1">Uncharacterized protein</fullName>
    </submittedName>
</protein>
<sequence length="56" mass="6676">MRLLEFPDIRIYLSQRSSGETSKPIVSKYPLNFLPLFPFRELPELFPDEEFLSQSR</sequence>
<proteinExistence type="predicted"/>
<dbReference type="EMBL" id="CP012029">
    <property type="protein sequence ID" value="ALO24912.1"/>
    <property type="molecule type" value="Genomic_DNA"/>
</dbReference>
<organism evidence="1">
    <name type="scientific">Leptospira borgpetersenii serovar Ballum</name>
    <dbReference type="NCBI Taxonomy" id="280505"/>
    <lineage>
        <taxon>Bacteria</taxon>
        <taxon>Pseudomonadati</taxon>
        <taxon>Spirochaetota</taxon>
        <taxon>Spirochaetia</taxon>
        <taxon>Leptospirales</taxon>
        <taxon>Leptospiraceae</taxon>
        <taxon>Leptospira</taxon>
    </lineage>
</organism>
<dbReference type="Proteomes" id="UP000058857">
    <property type="component" value="Chromosome 1"/>
</dbReference>
<evidence type="ECO:0000313" key="1">
    <source>
        <dbReference type="EMBL" id="ALO24912.1"/>
    </source>
</evidence>
<gene>
    <name evidence="1" type="ORF">LBBP_00566</name>
</gene>
<name>A0A0S2IML0_LEPBO</name>